<evidence type="ECO:0000313" key="2">
    <source>
        <dbReference type="Proteomes" id="UP000295818"/>
    </source>
</evidence>
<dbReference type="InterPro" id="IPR036412">
    <property type="entry name" value="HAD-like_sf"/>
</dbReference>
<dbReference type="EMBL" id="SLWM01000001">
    <property type="protein sequence ID" value="TCO31529.1"/>
    <property type="molecule type" value="Genomic_DNA"/>
</dbReference>
<dbReference type="PANTHER" id="PTHR19288">
    <property type="entry name" value="4-NITROPHENYLPHOSPHATASE-RELATED"/>
    <property type="match status" value="1"/>
</dbReference>
<proteinExistence type="predicted"/>
<dbReference type="InterPro" id="IPR023214">
    <property type="entry name" value="HAD_sf"/>
</dbReference>
<evidence type="ECO:0000313" key="1">
    <source>
        <dbReference type="EMBL" id="TCO31529.1"/>
    </source>
</evidence>
<gene>
    <name evidence="1" type="ORF">EV644_101169</name>
</gene>
<dbReference type="SUPFAM" id="SSF56784">
    <property type="entry name" value="HAD-like"/>
    <property type="match status" value="1"/>
</dbReference>
<dbReference type="RefSeq" id="WP_132187438.1">
    <property type="nucleotide sequence ID" value="NZ_SLWM01000001.1"/>
</dbReference>
<reference evidence="1 2" key="1">
    <citation type="journal article" date="2015" name="Stand. Genomic Sci.">
        <title>Genomic Encyclopedia of Bacterial and Archaeal Type Strains, Phase III: the genomes of soil and plant-associated and newly described type strains.</title>
        <authorList>
            <person name="Whitman W.B."/>
            <person name="Woyke T."/>
            <person name="Klenk H.P."/>
            <person name="Zhou Y."/>
            <person name="Lilburn T.G."/>
            <person name="Beck B.J."/>
            <person name="De Vos P."/>
            <person name="Vandamme P."/>
            <person name="Eisen J.A."/>
            <person name="Garrity G."/>
            <person name="Hugenholtz P."/>
            <person name="Kyrpides N.C."/>
        </authorList>
    </citation>
    <scope>NUCLEOTIDE SEQUENCE [LARGE SCALE GENOMIC DNA]</scope>
    <source>
        <strain evidence="1 2">VKM Ac-2538</strain>
    </source>
</reference>
<sequence>MSAASTPLVANYRGVICDLDGVVYRGSKEVPGAIAALNTVVAGVPVAFATNNASRPPAAVGHHLRRLGLEPAAWSVVTSAQAAAAYLAGRLSPGTPVLAVGGPGVAEGLTEAGLTPLGVTELSGTTAVEAVVQGAGQEVSWRELAEVGYLVQAGAIWVATNLDATIPTSRGQAPGNGALVGAVRTTTPAVPHVTGKPDAALFDFARSRLGTERDATIVVGDRLETDIAGARSAGLDSMFVLGGSSTLQDLAFAEKNSRPTYFAFGLCGLLQPGLRRLEQTDGIVDLTPTGALAVLEAVEPQRLLQAVITLAWDTLDRGRTLLEDQAVWTDLEHRLGVIRP</sequence>
<dbReference type="Pfam" id="PF13242">
    <property type="entry name" value="Hydrolase_like"/>
    <property type="match status" value="1"/>
</dbReference>
<accession>A0ABY2BTZ2</accession>
<keyword evidence="1" id="KW-0378">Hydrolase</keyword>
<keyword evidence="2" id="KW-1185">Reference proteome</keyword>
<organism evidence="1 2">
    <name type="scientific">Kribbella orskensis</name>
    <dbReference type="NCBI Taxonomy" id="2512216"/>
    <lineage>
        <taxon>Bacteria</taxon>
        <taxon>Bacillati</taxon>
        <taxon>Actinomycetota</taxon>
        <taxon>Actinomycetes</taxon>
        <taxon>Propionibacteriales</taxon>
        <taxon>Kribbellaceae</taxon>
        <taxon>Kribbella</taxon>
    </lineage>
</organism>
<dbReference type="Proteomes" id="UP000295818">
    <property type="component" value="Unassembled WGS sequence"/>
</dbReference>
<dbReference type="Pfam" id="PF13344">
    <property type="entry name" value="Hydrolase_6"/>
    <property type="match status" value="1"/>
</dbReference>
<comment type="caution">
    <text evidence="1">The sequence shown here is derived from an EMBL/GenBank/DDBJ whole genome shotgun (WGS) entry which is preliminary data.</text>
</comment>
<dbReference type="GO" id="GO:0016787">
    <property type="term" value="F:hydrolase activity"/>
    <property type="evidence" value="ECO:0007669"/>
    <property type="project" value="UniProtKB-KW"/>
</dbReference>
<dbReference type="PANTHER" id="PTHR19288:SF95">
    <property type="entry name" value="D-GLYCEROL 3-PHOSPHATE PHOSPHATASE"/>
    <property type="match status" value="1"/>
</dbReference>
<dbReference type="InterPro" id="IPR006357">
    <property type="entry name" value="HAD-SF_hydro_IIA"/>
</dbReference>
<protein>
    <submittedName>
        <fullName evidence="1">HAD superfamily hydrolase (TIGR01450 family)</fullName>
    </submittedName>
</protein>
<dbReference type="NCBIfam" id="TIGR01460">
    <property type="entry name" value="HAD-SF-IIA"/>
    <property type="match status" value="1"/>
</dbReference>
<name>A0ABY2BTZ2_9ACTN</name>
<dbReference type="Gene3D" id="3.40.50.1000">
    <property type="entry name" value="HAD superfamily/HAD-like"/>
    <property type="match status" value="2"/>
</dbReference>